<dbReference type="InterPro" id="IPR022109">
    <property type="entry name" value="DUF3649"/>
</dbReference>
<proteinExistence type="predicted"/>
<dbReference type="AlphaFoldDB" id="A0A8J2XXH2"/>
<protein>
    <submittedName>
        <fullName evidence="2">Iron transporter</fullName>
    </submittedName>
</protein>
<accession>A0A8J2XXH2</accession>
<feature type="transmembrane region" description="Helical" evidence="1">
    <location>
        <begin position="72"/>
        <end position="92"/>
    </location>
</feature>
<comment type="caution">
    <text evidence="2">The sequence shown here is derived from an EMBL/GenBank/DDBJ whole genome shotgun (WGS) entry which is preliminary data.</text>
</comment>
<keyword evidence="1" id="KW-0812">Transmembrane</keyword>
<gene>
    <name evidence="2" type="ORF">GCM10007205_08260</name>
</gene>
<dbReference type="Proteomes" id="UP000620266">
    <property type="component" value="Unassembled WGS sequence"/>
</dbReference>
<evidence type="ECO:0000313" key="3">
    <source>
        <dbReference type="Proteomes" id="UP000620266"/>
    </source>
</evidence>
<sequence>MKANEGLRYRLGVASRAVAAIIGGYALAAAATAFMALTLPMARADAVLTATLLSFTVYVCAVVWVFAARDALRAWLGIGIPALLLGMGVMALRSTA</sequence>
<dbReference type="RefSeq" id="WP_188394935.1">
    <property type="nucleotide sequence ID" value="NZ_BMCG01000002.1"/>
</dbReference>
<feature type="transmembrane region" description="Helical" evidence="1">
    <location>
        <begin position="17"/>
        <end position="39"/>
    </location>
</feature>
<reference evidence="2" key="2">
    <citation type="submission" date="2020-09" db="EMBL/GenBank/DDBJ databases">
        <authorList>
            <person name="Sun Q."/>
            <person name="Sedlacek I."/>
        </authorList>
    </citation>
    <scope>NUCLEOTIDE SEQUENCE</scope>
    <source>
        <strain evidence="2">CCM 7086</strain>
    </source>
</reference>
<name>A0A8J2XXH2_9BURK</name>
<keyword evidence="1" id="KW-1133">Transmembrane helix</keyword>
<keyword evidence="3" id="KW-1185">Reference proteome</keyword>
<dbReference type="EMBL" id="BMCG01000002">
    <property type="protein sequence ID" value="GGC01398.1"/>
    <property type="molecule type" value="Genomic_DNA"/>
</dbReference>
<dbReference type="Pfam" id="PF12365">
    <property type="entry name" value="DUF3649"/>
    <property type="match status" value="1"/>
</dbReference>
<keyword evidence="1" id="KW-0472">Membrane</keyword>
<evidence type="ECO:0000256" key="1">
    <source>
        <dbReference type="SAM" id="Phobius"/>
    </source>
</evidence>
<feature type="transmembrane region" description="Helical" evidence="1">
    <location>
        <begin position="46"/>
        <end position="66"/>
    </location>
</feature>
<reference evidence="2" key="1">
    <citation type="journal article" date="2014" name="Int. J. Syst. Evol. Microbiol.">
        <title>Complete genome sequence of Corynebacterium casei LMG S-19264T (=DSM 44701T), isolated from a smear-ripened cheese.</title>
        <authorList>
            <consortium name="US DOE Joint Genome Institute (JGI-PGF)"/>
            <person name="Walter F."/>
            <person name="Albersmeier A."/>
            <person name="Kalinowski J."/>
            <person name="Ruckert C."/>
        </authorList>
    </citation>
    <scope>NUCLEOTIDE SEQUENCE</scope>
    <source>
        <strain evidence="2">CCM 7086</strain>
    </source>
</reference>
<organism evidence="2 3">
    <name type="scientific">Oxalicibacterium flavum</name>
    <dbReference type="NCBI Taxonomy" id="179467"/>
    <lineage>
        <taxon>Bacteria</taxon>
        <taxon>Pseudomonadati</taxon>
        <taxon>Pseudomonadota</taxon>
        <taxon>Betaproteobacteria</taxon>
        <taxon>Burkholderiales</taxon>
        <taxon>Oxalobacteraceae</taxon>
        <taxon>Oxalicibacterium</taxon>
    </lineage>
</organism>
<evidence type="ECO:0000313" key="2">
    <source>
        <dbReference type="EMBL" id="GGC01398.1"/>
    </source>
</evidence>